<organism evidence="2 3">
    <name type="scientific">Phytophthora fragariaefolia</name>
    <dbReference type="NCBI Taxonomy" id="1490495"/>
    <lineage>
        <taxon>Eukaryota</taxon>
        <taxon>Sar</taxon>
        <taxon>Stramenopiles</taxon>
        <taxon>Oomycota</taxon>
        <taxon>Peronosporomycetes</taxon>
        <taxon>Peronosporales</taxon>
        <taxon>Peronosporaceae</taxon>
        <taxon>Phytophthora</taxon>
    </lineage>
</organism>
<feature type="region of interest" description="Disordered" evidence="1">
    <location>
        <begin position="54"/>
        <end position="83"/>
    </location>
</feature>
<sequence length="131" mass="14466">MRLDSDKYNEWRDLAYYRSRDSNLYKDEGAIYQRWLAAQPSAVERVSYTTDTKFLKRPSDSSEGSESGGDGRTECATSTTEPLTEVEAAVAYHGELRPTLAECSSLTSESSESTQLKLEGAYLAAATVSET</sequence>
<name>A0A9W6WSJ0_9STRA</name>
<evidence type="ECO:0000256" key="1">
    <source>
        <dbReference type="SAM" id="MobiDB-lite"/>
    </source>
</evidence>
<evidence type="ECO:0000313" key="3">
    <source>
        <dbReference type="Proteomes" id="UP001165121"/>
    </source>
</evidence>
<keyword evidence="3" id="KW-1185">Reference proteome</keyword>
<protein>
    <submittedName>
        <fullName evidence="2">Unnamed protein product</fullName>
    </submittedName>
</protein>
<reference evidence="2" key="1">
    <citation type="submission" date="2023-04" db="EMBL/GenBank/DDBJ databases">
        <title>Phytophthora fragariaefolia NBRC 109709.</title>
        <authorList>
            <person name="Ichikawa N."/>
            <person name="Sato H."/>
            <person name="Tonouchi N."/>
        </authorList>
    </citation>
    <scope>NUCLEOTIDE SEQUENCE</scope>
    <source>
        <strain evidence="2">NBRC 109709</strain>
    </source>
</reference>
<dbReference type="EMBL" id="BSXT01000361">
    <property type="protein sequence ID" value="GMF25469.1"/>
    <property type="molecule type" value="Genomic_DNA"/>
</dbReference>
<accession>A0A9W6WSJ0</accession>
<evidence type="ECO:0000313" key="2">
    <source>
        <dbReference type="EMBL" id="GMF25469.1"/>
    </source>
</evidence>
<comment type="caution">
    <text evidence="2">The sequence shown here is derived from an EMBL/GenBank/DDBJ whole genome shotgun (WGS) entry which is preliminary data.</text>
</comment>
<dbReference type="Proteomes" id="UP001165121">
    <property type="component" value="Unassembled WGS sequence"/>
</dbReference>
<proteinExistence type="predicted"/>
<dbReference type="AlphaFoldDB" id="A0A9W6WSJ0"/>
<gene>
    <name evidence="2" type="ORF">Pfra01_000455800</name>
</gene>